<evidence type="ECO:0000256" key="1">
    <source>
        <dbReference type="SAM" id="Phobius"/>
    </source>
</evidence>
<keyword evidence="1" id="KW-1133">Transmembrane helix</keyword>
<feature type="transmembrane region" description="Helical" evidence="1">
    <location>
        <begin position="6"/>
        <end position="25"/>
    </location>
</feature>
<dbReference type="Proteomes" id="UP000242715">
    <property type="component" value="Unassembled WGS sequence"/>
</dbReference>
<accession>A0A2Z6NSP8</accession>
<keyword evidence="1" id="KW-0472">Membrane</keyword>
<organism evidence="2 3">
    <name type="scientific">Trifolium subterraneum</name>
    <name type="common">Subterranean clover</name>
    <dbReference type="NCBI Taxonomy" id="3900"/>
    <lineage>
        <taxon>Eukaryota</taxon>
        <taxon>Viridiplantae</taxon>
        <taxon>Streptophyta</taxon>
        <taxon>Embryophyta</taxon>
        <taxon>Tracheophyta</taxon>
        <taxon>Spermatophyta</taxon>
        <taxon>Magnoliopsida</taxon>
        <taxon>eudicotyledons</taxon>
        <taxon>Gunneridae</taxon>
        <taxon>Pentapetalae</taxon>
        <taxon>rosids</taxon>
        <taxon>fabids</taxon>
        <taxon>Fabales</taxon>
        <taxon>Fabaceae</taxon>
        <taxon>Papilionoideae</taxon>
        <taxon>50 kb inversion clade</taxon>
        <taxon>NPAAA clade</taxon>
        <taxon>Hologalegina</taxon>
        <taxon>IRL clade</taxon>
        <taxon>Trifolieae</taxon>
        <taxon>Trifolium</taxon>
    </lineage>
</organism>
<dbReference type="EMBL" id="DF973781">
    <property type="protein sequence ID" value="GAU39850.1"/>
    <property type="molecule type" value="Genomic_DNA"/>
</dbReference>
<sequence length="261" mass="29453">MAVWCGGLIILTVFVTLVFVFLFVFPARVLCPIPLEQPCGIIFNNSSDLCEEECGSATPSFRVICENNKSVIYFNYGERHADAIIASNSSSSFRYIITGVSPDDNCPIINFHTLPYENVSFFTELNDEDYMAVVRCEKPVDVVGYRDISSETCGGGIDGEQKQYYSYAMNIRYGSSVGSIEESCRIEMKVMVSRWEYGTVKCTGKKCGYPEVHNEYVNGIEVRWRPLQCLEDGDKDSDWYGERKQQLPLRCTIADAAKKNN</sequence>
<gene>
    <name evidence="2" type="ORF">TSUD_68980</name>
</gene>
<evidence type="ECO:0008006" key="4">
    <source>
        <dbReference type="Google" id="ProtNLM"/>
    </source>
</evidence>
<dbReference type="AlphaFoldDB" id="A0A2Z6NSP8"/>
<keyword evidence="3" id="KW-1185">Reference proteome</keyword>
<evidence type="ECO:0000313" key="3">
    <source>
        <dbReference type="Proteomes" id="UP000242715"/>
    </source>
</evidence>
<proteinExistence type="predicted"/>
<protein>
    <recommendedName>
        <fullName evidence="4">Wall-associated receptor kinase galacturonan-binding domain-containing protein</fullName>
    </recommendedName>
</protein>
<reference evidence="3" key="1">
    <citation type="journal article" date="2017" name="Front. Plant Sci.">
        <title>Climate Clever Clovers: New Paradigm to Reduce the Environmental Footprint of Ruminants by Breeding Low Methanogenic Forages Utilizing Haplotype Variation.</title>
        <authorList>
            <person name="Kaur P."/>
            <person name="Appels R."/>
            <person name="Bayer P.E."/>
            <person name="Keeble-Gagnere G."/>
            <person name="Wang J."/>
            <person name="Hirakawa H."/>
            <person name="Shirasawa K."/>
            <person name="Vercoe P."/>
            <person name="Stefanova K."/>
            <person name="Durmic Z."/>
            <person name="Nichols P."/>
            <person name="Revell C."/>
            <person name="Isobe S.N."/>
            <person name="Edwards D."/>
            <person name="Erskine W."/>
        </authorList>
    </citation>
    <scope>NUCLEOTIDE SEQUENCE [LARGE SCALE GENOMIC DNA]</scope>
    <source>
        <strain evidence="3">cv. Daliak</strain>
    </source>
</reference>
<keyword evidence="1" id="KW-0812">Transmembrane</keyword>
<dbReference type="OrthoDB" id="1411440at2759"/>
<name>A0A2Z6NSP8_TRISU</name>
<evidence type="ECO:0000313" key="2">
    <source>
        <dbReference type="EMBL" id="GAU39850.1"/>
    </source>
</evidence>